<gene>
    <name evidence="1" type="ordered locus">CCA_00790</name>
</gene>
<name>Q821Z5_CHLCV</name>
<protein>
    <submittedName>
        <fullName evidence="1">Uncharacterized protein</fullName>
    </submittedName>
</protein>
<dbReference type="Proteomes" id="UP000002193">
    <property type="component" value="Chromosome"/>
</dbReference>
<dbReference type="EMBL" id="AE015925">
    <property type="protein sequence ID" value="AAP05531.1"/>
    <property type="molecule type" value="Genomic_DNA"/>
</dbReference>
<dbReference type="STRING" id="227941.CCA_00790"/>
<dbReference type="AlphaFoldDB" id="Q821Z5"/>
<proteinExistence type="predicted"/>
<dbReference type="HOGENOM" id="CLU_3005770_0_0_0"/>
<evidence type="ECO:0000313" key="2">
    <source>
        <dbReference type="Proteomes" id="UP000002193"/>
    </source>
</evidence>
<reference evidence="1 2" key="1">
    <citation type="journal article" date="2003" name="Nucleic Acids Res.">
        <title>Genome sequence of Chlamydophila caviae (Chlamydia psittaci GPIC): examining the role of niche-specific genes in the evolution of the Chlamydiaceae.</title>
        <authorList>
            <person name="Read T.D."/>
            <person name="Myers G.S.A."/>
            <person name="Brunham R.C."/>
            <person name="Nelson W.C."/>
            <person name="Paulsen I.T."/>
            <person name="Heidelberg J.F."/>
            <person name="Holtzapple E.K."/>
            <person name="Khouri H.M."/>
            <person name="Federova N.B."/>
            <person name="Carty H.A."/>
            <person name="Umayam L.A."/>
            <person name="Haft D.H."/>
            <person name="Peterson J.D."/>
            <person name="Beanan M.J."/>
            <person name="White O."/>
            <person name="Salzberg S.L."/>
            <person name="Hsia R.-C."/>
            <person name="McClarty G."/>
            <person name="Rank R.G."/>
            <person name="Bavoil P.M."/>
            <person name="Fraser C.M."/>
        </authorList>
    </citation>
    <scope>NUCLEOTIDE SEQUENCE [LARGE SCALE GENOMIC DNA]</scope>
    <source>
        <strain evidence="2">ATCC VR-813 / DSM 19441 / 03DC25 / GPIC</strain>
    </source>
</reference>
<dbReference type="KEGG" id="cca:CCA_00790"/>
<keyword evidence="2" id="KW-1185">Reference proteome</keyword>
<organism evidence="1 2">
    <name type="scientific">Chlamydia caviae (strain ATCC VR-813 / DSM 19441 / 03DC25 / GPIC)</name>
    <name type="common">Chlamydophila caviae</name>
    <dbReference type="NCBI Taxonomy" id="227941"/>
    <lineage>
        <taxon>Bacteria</taxon>
        <taxon>Pseudomonadati</taxon>
        <taxon>Chlamydiota</taxon>
        <taxon>Chlamydiia</taxon>
        <taxon>Chlamydiales</taxon>
        <taxon>Chlamydiaceae</taxon>
        <taxon>Chlamydia/Chlamydophila group</taxon>
        <taxon>Chlamydia</taxon>
    </lineage>
</organism>
<sequence>MEEKGFIKALFVLGEFHHSKNTEVCKNKMFSRKTFLYTLCKDFFIIYLCFFRESLF</sequence>
<accession>Q821Z5</accession>
<evidence type="ECO:0000313" key="1">
    <source>
        <dbReference type="EMBL" id="AAP05531.1"/>
    </source>
</evidence>